<dbReference type="InterPro" id="IPR011060">
    <property type="entry name" value="RibuloseP-bd_barrel"/>
</dbReference>
<accession>A0AAU7DAJ8</accession>
<dbReference type="GO" id="GO:0006207">
    <property type="term" value="P:'de novo' pyrimidine nucleobase biosynthetic process"/>
    <property type="evidence" value="ECO:0007669"/>
    <property type="project" value="InterPro"/>
</dbReference>
<dbReference type="InterPro" id="IPR001754">
    <property type="entry name" value="OMPdeCOase_dom"/>
</dbReference>
<dbReference type="EC" id="4.1.1.23" evidence="9"/>
<evidence type="ECO:0000313" key="14">
    <source>
        <dbReference type="EMBL" id="XBH11599.1"/>
    </source>
</evidence>
<dbReference type="FunFam" id="3.20.20.70:FF:000015">
    <property type="entry name" value="Orotidine 5'-phosphate decarboxylase"/>
    <property type="match status" value="1"/>
</dbReference>
<evidence type="ECO:0000256" key="11">
    <source>
        <dbReference type="PIRSR" id="PIRSR614732-2"/>
    </source>
</evidence>
<comment type="similarity">
    <text evidence="8 9">Belongs to the OMP decarboxylase family. Type 1 subfamily.</text>
</comment>
<feature type="active site" description="For OMPdecase activity" evidence="10">
    <location>
        <position position="68"/>
    </location>
</feature>
<name>A0AAU7DAJ8_9BACT</name>
<feature type="binding site" evidence="9 11">
    <location>
        <position position="191"/>
    </location>
    <ligand>
        <name>substrate</name>
    </ligand>
</feature>
<feature type="binding site" evidence="9 11">
    <location>
        <position position="14"/>
    </location>
    <ligand>
        <name>substrate</name>
    </ligand>
</feature>
<dbReference type="Gene3D" id="3.20.20.70">
    <property type="entry name" value="Aldolase class I"/>
    <property type="match status" value="1"/>
</dbReference>
<dbReference type="InterPro" id="IPR018089">
    <property type="entry name" value="OMPdecase_AS"/>
</dbReference>
<proteinExistence type="inferred from homology"/>
<dbReference type="NCBIfam" id="TIGR01740">
    <property type="entry name" value="pyrF"/>
    <property type="match status" value="1"/>
</dbReference>
<evidence type="ECO:0000256" key="10">
    <source>
        <dbReference type="PIRSR" id="PIRSR614732-1"/>
    </source>
</evidence>
<dbReference type="SMART" id="SM00934">
    <property type="entry name" value="OMPdecase"/>
    <property type="match status" value="1"/>
</dbReference>
<dbReference type="GO" id="GO:0004590">
    <property type="term" value="F:orotidine-5'-phosphate decarboxylase activity"/>
    <property type="evidence" value="ECO:0007669"/>
    <property type="project" value="UniProtKB-UniRule"/>
</dbReference>
<protein>
    <recommendedName>
        <fullName evidence="9">Orotidine 5'-phosphate decarboxylase</fullName>
        <ecNumber evidence="9">4.1.1.23</ecNumber>
    </recommendedName>
    <alternativeName>
        <fullName evidence="9">OMP decarboxylase</fullName>
        <shortName evidence="9">OMPDCase</shortName>
        <shortName evidence="9">OMPdecase</shortName>
    </alternativeName>
</protein>
<evidence type="ECO:0000256" key="3">
    <source>
        <dbReference type="ARBA" id="ARBA00011738"/>
    </source>
</evidence>
<feature type="active site" description="Proton donor" evidence="9">
    <location>
        <position position="65"/>
    </location>
</feature>
<keyword evidence="6 9" id="KW-0456">Lyase</keyword>
<dbReference type="EMBL" id="CP121195">
    <property type="protein sequence ID" value="XBH15082.1"/>
    <property type="molecule type" value="Genomic_DNA"/>
</dbReference>
<evidence type="ECO:0000259" key="13">
    <source>
        <dbReference type="SMART" id="SM00934"/>
    </source>
</evidence>
<evidence type="ECO:0000256" key="4">
    <source>
        <dbReference type="ARBA" id="ARBA00022793"/>
    </source>
</evidence>
<feature type="binding site" evidence="9 11">
    <location>
        <position position="121"/>
    </location>
    <ligand>
        <name>substrate</name>
    </ligand>
</feature>
<dbReference type="HAMAP" id="MF_01200_B">
    <property type="entry name" value="OMPdecase_type1_B"/>
    <property type="match status" value="1"/>
</dbReference>
<dbReference type="GO" id="GO:0005829">
    <property type="term" value="C:cytosol"/>
    <property type="evidence" value="ECO:0007669"/>
    <property type="project" value="TreeGrafter"/>
</dbReference>
<dbReference type="PANTHER" id="PTHR32119">
    <property type="entry name" value="OROTIDINE 5'-PHOSPHATE DECARBOXYLASE"/>
    <property type="match status" value="1"/>
</dbReference>
<evidence type="ECO:0000256" key="6">
    <source>
        <dbReference type="ARBA" id="ARBA00023239"/>
    </source>
</evidence>
<evidence type="ECO:0000313" key="15">
    <source>
        <dbReference type="EMBL" id="XBH15082.1"/>
    </source>
</evidence>
<comment type="pathway">
    <text evidence="2 9 12">Pyrimidine metabolism; UMP biosynthesis via de novo pathway; UMP from orotate: step 2/2.</text>
</comment>
<dbReference type="SUPFAM" id="SSF51366">
    <property type="entry name" value="Ribulose-phoshate binding barrel"/>
    <property type="match status" value="1"/>
</dbReference>
<feature type="binding site" evidence="9 11">
    <location>
        <position position="212"/>
    </location>
    <ligand>
        <name>substrate</name>
    </ligand>
</feature>
<comment type="subunit">
    <text evidence="3 9">Homodimer.</text>
</comment>
<dbReference type="GO" id="GO:0044205">
    <property type="term" value="P:'de novo' UMP biosynthetic process"/>
    <property type="evidence" value="ECO:0007669"/>
    <property type="project" value="UniProtKB-UniRule"/>
</dbReference>
<accession>A0AAU7D1D7</accession>
<evidence type="ECO:0000256" key="9">
    <source>
        <dbReference type="HAMAP-Rule" id="MF_01200"/>
    </source>
</evidence>
<reference evidence="15" key="1">
    <citation type="submission" date="2023-03" db="EMBL/GenBank/DDBJ databases">
        <title>Edaphobacter sp.</title>
        <authorList>
            <person name="Huber K.J."/>
            <person name="Papendorf J."/>
            <person name="Pilke C."/>
            <person name="Bunk B."/>
            <person name="Sproeer C."/>
            <person name="Pester M."/>
        </authorList>
    </citation>
    <scope>NUCLEOTIDE SEQUENCE</scope>
    <source>
        <strain evidence="14">DSM 109919</strain>
        <strain evidence="15">DSM 109920</strain>
    </source>
</reference>
<evidence type="ECO:0000256" key="12">
    <source>
        <dbReference type="RuleBase" id="RU000512"/>
    </source>
</evidence>
<gene>
    <name evidence="9 15" type="primary">pyrF</name>
    <name evidence="14" type="ORF">P4G45_07700</name>
    <name evidence="15" type="ORF">P8936_07935</name>
</gene>
<feature type="binding site" evidence="9">
    <location>
        <begin position="63"/>
        <end position="72"/>
    </location>
    <ligand>
        <name>substrate</name>
    </ligand>
</feature>
<organism evidence="15">
    <name type="scientific">Edaphobacter paludis</name>
    <dbReference type="NCBI Taxonomy" id="3035702"/>
    <lineage>
        <taxon>Bacteria</taxon>
        <taxon>Pseudomonadati</taxon>
        <taxon>Acidobacteriota</taxon>
        <taxon>Terriglobia</taxon>
        <taxon>Terriglobales</taxon>
        <taxon>Acidobacteriaceae</taxon>
        <taxon>Edaphobacter</taxon>
    </lineage>
</organism>
<keyword evidence="5 9" id="KW-0665">Pyrimidine biosynthesis</keyword>
<evidence type="ECO:0000256" key="1">
    <source>
        <dbReference type="ARBA" id="ARBA00002356"/>
    </source>
</evidence>
<comment type="catalytic activity">
    <reaction evidence="7 9 12">
        <text>orotidine 5'-phosphate + H(+) = UMP + CO2</text>
        <dbReference type="Rhea" id="RHEA:11596"/>
        <dbReference type="ChEBI" id="CHEBI:15378"/>
        <dbReference type="ChEBI" id="CHEBI:16526"/>
        <dbReference type="ChEBI" id="CHEBI:57538"/>
        <dbReference type="ChEBI" id="CHEBI:57865"/>
        <dbReference type="EC" id="4.1.1.23"/>
    </reaction>
</comment>
<dbReference type="AlphaFoldDB" id="A0AAU7DAJ8"/>
<comment type="function">
    <text evidence="1 9">Catalyzes the decarboxylation of orotidine 5'-monophosphate (OMP) to uridine 5'-monophosphate (UMP).</text>
</comment>
<dbReference type="KEGG" id="epl:P4G45_07700"/>
<evidence type="ECO:0000256" key="2">
    <source>
        <dbReference type="ARBA" id="ARBA00004861"/>
    </source>
</evidence>
<feature type="binding site" evidence="9 11">
    <location>
        <position position="211"/>
    </location>
    <ligand>
        <name>substrate</name>
    </ligand>
</feature>
<feature type="active site" description="For OMPdecase activity" evidence="10">
    <location>
        <position position="63"/>
    </location>
</feature>
<keyword evidence="4 9" id="KW-0210">Decarboxylase</keyword>
<dbReference type="PANTHER" id="PTHR32119:SF2">
    <property type="entry name" value="OROTIDINE 5'-PHOSPHATE DECARBOXYLASE"/>
    <property type="match status" value="1"/>
</dbReference>
<feature type="domain" description="Orotidine 5'-phosphate decarboxylase" evidence="13">
    <location>
        <begin position="8"/>
        <end position="227"/>
    </location>
</feature>
<dbReference type="PROSITE" id="PS00156">
    <property type="entry name" value="OMPDECASE"/>
    <property type="match status" value="1"/>
</dbReference>
<dbReference type="InterPro" id="IPR047596">
    <property type="entry name" value="OMPdecase_bac"/>
</dbReference>
<evidence type="ECO:0000256" key="7">
    <source>
        <dbReference type="ARBA" id="ARBA00049157"/>
    </source>
</evidence>
<evidence type="ECO:0000256" key="8">
    <source>
        <dbReference type="ARBA" id="ARBA00061012"/>
    </source>
</evidence>
<dbReference type="NCBIfam" id="NF001273">
    <property type="entry name" value="PRK00230.1"/>
    <property type="match status" value="1"/>
</dbReference>
<dbReference type="RefSeq" id="WP_348269090.1">
    <property type="nucleotide sequence ID" value="NZ_CP121194.1"/>
</dbReference>
<feature type="active site" description="For OMPdecase activity" evidence="10">
    <location>
        <position position="65"/>
    </location>
</feature>
<feature type="binding site" evidence="9 11">
    <location>
        <position position="182"/>
    </location>
    <ligand>
        <name>substrate</name>
    </ligand>
</feature>
<dbReference type="Pfam" id="PF00215">
    <property type="entry name" value="OMPdecase"/>
    <property type="match status" value="1"/>
</dbReference>
<dbReference type="EMBL" id="CP121194">
    <property type="protein sequence ID" value="XBH11599.1"/>
    <property type="molecule type" value="Genomic_DNA"/>
</dbReference>
<dbReference type="CDD" id="cd04725">
    <property type="entry name" value="OMP_decarboxylase_like"/>
    <property type="match status" value="1"/>
</dbReference>
<evidence type="ECO:0000256" key="5">
    <source>
        <dbReference type="ARBA" id="ARBA00022975"/>
    </source>
</evidence>
<dbReference type="InterPro" id="IPR013785">
    <property type="entry name" value="Aldolase_TIM"/>
</dbReference>
<dbReference type="InterPro" id="IPR014732">
    <property type="entry name" value="OMPdecase"/>
</dbReference>
<feature type="binding site" evidence="9 11">
    <location>
        <position position="36"/>
    </location>
    <ligand>
        <name>substrate</name>
    </ligand>
</feature>
<sequence>MELTPKDRLAVALDFPSAKSALDLVDQLSGTCQWFKVGMELYYATGNAFVETLRNRGFNVFLDLKLHDIPNTVAGAIRSATQAGASLLTIHASGGPAMMAAATEAAQAPDSPRLLAVTVLTSMDAAQLAAIGVTSSPADQVLRLAKLAQKSGINGMVCSPEEAGILRSELGSGPLLVIPGIRPAGSDVGDQKRIATPTIAIERGASMLVVGRPITRAANPAETAESILKEIERASGTDR</sequence>